<dbReference type="Gene3D" id="2.40.160.50">
    <property type="entry name" value="membrane protein fhac: a member of the omp85/tpsb transporter family"/>
    <property type="match status" value="1"/>
</dbReference>
<name>A0ABW9RVW6_9BACT</name>
<dbReference type="InterPro" id="IPR010827">
    <property type="entry name" value="BamA/TamA_POTRA"/>
</dbReference>
<keyword evidence="5" id="KW-1185">Reference proteome</keyword>
<comment type="subcellular location">
    <subcellularLocation>
        <location evidence="1">Membrane</location>
    </subcellularLocation>
</comment>
<sequence>MLAFFISILFAFHSPDSVTKMTVSDHNAISTDSTTEKSRYIYIDNIFIIGNKQTKDKIILREMSLKRGEYYFDEDLQDIIKNDRSKILNTRLFNTVEITILELADNVIDIVVRVSERWYTFPAPIFDLVDRNFNDWWQNQNHDFSRVNYGLRLYRNNMRGRNETLRLEMQFGFTRQFGLSYDIPYIDRAQRHGISVDYLYAENKNIAIRTVEHKRVFYDSENLLKLRRIYNLGYRFRNSFYTRHTINVTFNDNEINDTIANINPEYYLNSQTSQRYFSVSYDLNIDKRDVNSYPLHGHRTVFMAEKHGLGFYNDLDLFNININHARFLDLTRNFYLSNYTSLYFSGPDRQPYANLQGLGYRKDFIRGYELYVIEGQKFYLNRTTLKKRIFDTKLRLGFLPIEQFRNFPLSIYLKTYFDMGYVENFENYEQNTRLTNRYLFGTGAGIDFVTYYDTVIRFEYSVNREKEAGIFLHLKKEF</sequence>
<dbReference type="Gene3D" id="3.10.20.310">
    <property type="entry name" value="membrane protein fhac"/>
    <property type="match status" value="1"/>
</dbReference>
<evidence type="ECO:0000259" key="3">
    <source>
        <dbReference type="PROSITE" id="PS51779"/>
    </source>
</evidence>
<protein>
    <recommendedName>
        <fullName evidence="3">POTRA domain-containing protein</fullName>
    </recommendedName>
</protein>
<dbReference type="Proteomes" id="UP000798808">
    <property type="component" value="Unassembled WGS sequence"/>
</dbReference>
<gene>
    <name evidence="4" type="ORF">E1163_25670</name>
</gene>
<dbReference type="InterPro" id="IPR000184">
    <property type="entry name" value="Bac_surfAg_D15"/>
</dbReference>
<proteinExistence type="predicted"/>
<dbReference type="InterPro" id="IPR034746">
    <property type="entry name" value="POTRA"/>
</dbReference>
<dbReference type="Pfam" id="PF07244">
    <property type="entry name" value="POTRA"/>
    <property type="match status" value="1"/>
</dbReference>
<dbReference type="Pfam" id="PF01103">
    <property type="entry name" value="Omp85"/>
    <property type="match status" value="1"/>
</dbReference>
<evidence type="ECO:0000256" key="1">
    <source>
        <dbReference type="ARBA" id="ARBA00004370"/>
    </source>
</evidence>
<keyword evidence="2" id="KW-0472">Membrane</keyword>
<evidence type="ECO:0000313" key="4">
    <source>
        <dbReference type="EMBL" id="MTI28372.1"/>
    </source>
</evidence>
<feature type="domain" description="POTRA" evidence="3">
    <location>
        <begin position="41"/>
        <end position="117"/>
    </location>
</feature>
<dbReference type="EMBL" id="SMLW01000661">
    <property type="protein sequence ID" value="MTI28372.1"/>
    <property type="molecule type" value="Genomic_DNA"/>
</dbReference>
<evidence type="ECO:0000313" key="5">
    <source>
        <dbReference type="Proteomes" id="UP000798808"/>
    </source>
</evidence>
<evidence type="ECO:0000256" key="2">
    <source>
        <dbReference type="ARBA" id="ARBA00023136"/>
    </source>
</evidence>
<comment type="caution">
    <text evidence="4">The sequence shown here is derived from an EMBL/GenBank/DDBJ whole genome shotgun (WGS) entry which is preliminary data.</text>
</comment>
<reference evidence="4 5" key="1">
    <citation type="submission" date="2019-02" db="EMBL/GenBank/DDBJ databases">
        <authorList>
            <person name="Goldberg S.R."/>
            <person name="Haltli B.A."/>
            <person name="Correa H."/>
            <person name="Russell K.G."/>
        </authorList>
    </citation>
    <scope>NUCLEOTIDE SEQUENCE [LARGE SCALE GENOMIC DNA]</scope>
    <source>
        <strain evidence="4 5">JCM 16186</strain>
    </source>
</reference>
<organism evidence="4 5">
    <name type="scientific">Fulvivirga kasyanovii</name>
    <dbReference type="NCBI Taxonomy" id="396812"/>
    <lineage>
        <taxon>Bacteria</taxon>
        <taxon>Pseudomonadati</taxon>
        <taxon>Bacteroidota</taxon>
        <taxon>Cytophagia</taxon>
        <taxon>Cytophagales</taxon>
        <taxon>Fulvivirgaceae</taxon>
        <taxon>Fulvivirga</taxon>
    </lineage>
</organism>
<dbReference type="PROSITE" id="PS51779">
    <property type="entry name" value="POTRA"/>
    <property type="match status" value="1"/>
</dbReference>
<accession>A0ABW9RVW6</accession>